<dbReference type="Gene3D" id="1.10.10.10">
    <property type="entry name" value="Winged helix-like DNA-binding domain superfamily/Winged helix DNA-binding domain"/>
    <property type="match status" value="1"/>
</dbReference>
<evidence type="ECO:0000313" key="2">
    <source>
        <dbReference type="Proteomes" id="UP000244240"/>
    </source>
</evidence>
<dbReference type="Proteomes" id="UP000244240">
    <property type="component" value="Unassembled WGS sequence"/>
</dbReference>
<evidence type="ECO:0000313" key="1">
    <source>
        <dbReference type="EMBL" id="PTX64322.1"/>
    </source>
</evidence>
<dbReference type="EMBL" id="QBKR01000003">
    <property type="protein sequence ID" value="PTX64322.1"/>
    <property type="molecule type" value="Genomic_DNA"/>
</dbReference>
<sequence length="112" mass="12770">MATWYANKGSHPVTGSKEAMELVKRYLFDVVAEKQVTKAEIKLMGYLVRKSLRLGEDGKETLRIGTKDWEKEAGLSRNEVDKTLAKCEERGWISIDHGSQPVSLRLKLRHRA</sequence>
<dbReference type="OrthoDB" id="2989456at2"/>
<accession>A0A2T6C7Q0</accession>
<reference evidence="1 2" key="1">
    <citation type="submission" date="2018-04" db="EMBL/GenBank/DDBJ databases">
        <title>Genomic Encyclopedia of Archaeal and Bacterial Type Strains, Phase II (KMG-II): from individual species to whole genera.</title>
        <authorList>
            <person name="Goeker M."/>
        </authorList>
    </citation>
    <scope>NUCLEOTIDE SEQUENCE [LARGE SCALE GENOMIC DNA]</scope>
    <source>
        <strain evidence="1 2">DSM 45787</strain>
    </source>
</reference>
<dbReference type="AlphaFoldDB" id="A0A2T6C7Q0"/>
<protein>
    <submittedName>
        <fullName evidence="1">Uncharacterized protein</fullName>
    </submittedName>
</protein>
<dbReference type="InterPro" id="IPR036388">
    <property type="entry name" value="WH-like_DNA-bd_sf"/>
</dbReference>
<dbReference type="RefSeq" id="WP_108021887.1">
    <property type="nucleotide sequence ID" value="NZ_QBKR01000003.1"/>
</dbReference>
<gene>
    <name evidence="1" type="ORF">C8P63_103106</name>
</gene>
<name>A0A2T6C7Q0_9BACL</name>
<proteinExistence type="predicted"/>
<keyword evidence="2" id="KW-1185">Reference proteome</keyword>
<comment type="caution">
    <text evidence="1">The sequence shown here is derived from an EMBL/GenBank/DDBJ whole genome shotgun (WGS) entry which is preliminary data.</text>
</comment>
<organism evidence="1 2">
    <name type="scientific">Melghirimyces profundicolus</name>
    <dbReference type="NCBI Taxonomy" id="1242148"/>
    <lineage>
        <taxon>Bacteria</taxon>
        <taxon>Bacillati</taxon>
        <taxon>Bacillota</taxon>
        <taxon>Bacilli</taxon>
        <taxon>Bacillales</taxon>
        <taxon>Thermoactinomycetaceae</taxon>
        <taxon>Melghirimyces</taxon>
    </lineage>
</organism>